<sequence length="186" mass="21229">LKKNNMLIDDKAFEKELSDAIEYFQKELASIRSGKANAKDLEEIMVEAYGGMNKLNTVGQVLAEDAMNLKVNVWDKGVLPAVEAALRAADTGGSVAVDKDSIRIKFSPMTEEDRTKRVKELNDETEQYRVRVRQVRQKYMKELDSLEGVSEDETERNSKEIQKRVDETIEEIEKLAEKKESELTKI</sequence>
<dbReference type="SUPFAM" id="SSF55194">
    <property type="entry name" value="Ribosome recycling factor, RRF"/>
    <property type="match status" value="1"/>
</dbReference>
<dbReference type="PANTHER" id="PTHR20982">
    <property type="entry name" value="RIBOSOME RECYCLING FACTOR"/>
    <property type="match status" value="1"/>
</dbReference>
<dbReference type="Gene3D" id="3.30.1360.40">
    <property type="match status" value="1"/>
</dbReference>
<dbReference type="InterPro" id="IPR002661">
    <property type="entry name" value="Ribosome_recyc_fac"/>
</dbReference>
<dbReference type="Proteomes" id="UP000775877">
    <property type="component" value="Unassembled WGS sequence"/>
</dbReference>
<gene>
    <name evidence="5" type="ORF">KC678_04650</name>
</gene>
<comment type="caution">
    <text evidence="5">The sequence shown here is derived from an EMBL/GenBank/DDBJ whole genome shotgun (WGS) entry which is preliminary data.</text>
</comment>
<evidence type="ECO:0000256" key="1">
    <source>
        <dbReference type="ARBA" id="ARBA00005912"/>
    </source>
</evidence>
<protein>
    <submittedName>
        <fullName evidence="5">Ribosome recycling factor</fullName>
    </submittedName>
</protein>
<dbReference type="AlphaFoldDB" id="A0A955L267"/>
<evidence type="ECO:0000256" key="2">
    <source>
        <dbReference type="ARBA" id="ARBA00022917"/>
    </source>
</evidence>
<keyword evidence="2" id="KW-0648">Protein biosynthesis</keyword>
<feature type="non-terminal residue" evidence="5">
    <location>
        <position position="1"/>
    </location>
</feature>
<dbReference type="GO" id="GO:0006412">
    <property type="term" value="P:translation"/>
    <property type="evidence" value="ECO:0007669"/>
    <property type="project" value="UniProtKB-KW"/>
</dbReference>
<dbReference type="Pfam" id="PF01765">
    <property type="entry name" value="RRF"/>
    <property type="match status" value="1"/>
</dbReference>
<keyword evidence="3" id="KW-0175">Coiled coil</keyword>
<dbReference type="InterPro" id="IPR036191">
    <property type="entry name" value="RRF_sf"/>
</dbReference>
<feature type="domain" description="Ribosome recycling factor" evidence="4">
    <location>
        <begin position="24"/>
        <end position="183"/>
    </location>
</feature>
<organism evidence="5 6">
    <name type="scientific">Candidatus Dojkabacteria bacterium</name>
    <dbReference type="NCBI Taxonomy" id="2099670"/>
    <lineage>
        <taxon>Bacteria</taxon>
        <taxon>Candidatus Dojkabacteria</taxon>
    </lineage>
</organism>
<dbReference type="GO" id="GO:0043023">
    <property type="term" value="F:ribosomal large subunit binding"/>
    <property type="evidence" value="ECO:0007669"/>
    <property type="project" value="TreeGrafter"/>
</dbReference>
<evidence type="ECO:0000313" key="6">
    <source>
        <dbReference type="Proteomes" id="UP000775877"/>
    </source>
</evidence>
<evidence type="ECO:0000259" key="4">
    <source>
        <dbReference type="Pfam" id="PF01765"/>
    </source>
</evidence>
<comment type="similarity">
    <text evidence="1">Belongs to the RRF family.</text>
</comment>
<dbReference type="InterPro" id="IPR023584">
    <property type="entry name" value="Ribosome_recyc_fac_dom"/>
</dbReference>
<feature type="coiled-coil region" evidence="3">
    <location>
        <begin position="118"/>
        <end position="185"/>
    </location>
</feature>
<evidence type="ECO:0000313" key="5">
    <source>
        <dbReference type="EMBL" id="MCA9381530.1"/>
    </source>
</evidence>
<name>A0A955L267_9BACT</name>
<dbReference type="Gene3D" id="1.10.132.20">
    <property type="entry name" value="Ribosome-recycling factor"/>
    <property type="match status" value="1"/>
</dbReference>
<evidence type="ECO:0000256" key="3">
    <source>
        <dbReference type="SAM" id="Coils"/>
    </source>
</evidence>
<proteinExistence type="inferred from homology"/>
<accession>A0A955L267</accession>
<dbReference type="PANTHER" id="PTHR20982:SF3">
    <property type="entry name" value="MITOCHONDRIAL RIBOSOME RECYCLING FACTOR PSEUDO 1"/>
    <property type="match status" value="1"/>
</dbReference>
<reference evidence="5" key="2">
    <citation type="journal article" date="2021" name="Microbiome">
        <title>Successional dynamics and alternative stable states in a saline activated sludge microbial community over 9 years.</title>
        <authorList>
            <person name="Wang Y."/>
            <person name="Ye J."/>
            <person name="Ju F."/>
            <person name="Liu L."/>
            <person name="Boyd J.A."/>
            <person name="Deng Y."/>
            <person name="Parks D.H."/>
            <person name="Jiang X."/>
            <person name="Yin X."/>
            <person name="Woodcroft B.J."/>
            <person name="Tyson G.W."/>
            <person name="Hugenholtz P."/>
            <person name="Polz M.F."/>
            <person name="Zhang T."/>
        </authorList>
    </citation>
    <scope>NUCLEOTIDE SEQUENCE</scope>
    <source>
        <strain evidence="5">HKST-UBA13</strain>
    </source>
</reference>
<dbReference type="EMBL" id="JAGQLJ010000125">
    <property type="protein sequence ID" value="MCA9381530.1"/>
    <property type="molecule type" value="Genomic_DNA"/>
</dbReference>
<reference evidence="5" key="1">
    <citation type="submission" date="2020-04" db="EMBL/GenBank/DDBJ databases">
        <authorList>
            <person name="Zhang T."/>
        </authorList>
    </citation>
    <scope>NUCLEOTIDE SEQUENCE</scope>
    <source>
        <strain evidence="5">HKST-UBA13</strain>
    </source>
</reference>